<gene>
    <name evidence="2" type="ORF">DM48_6045</name>
</gene>
<reference evidence="2 3" key="1">
    <citation type="submission" date="2014-04" db="EMBL/GenBank/DDBJ databases">
        <authorList>
            <person name="Bishop-Lilly K.A."/>
            <person name="Broomall S.M."/>
            <person name="Chain P.S."/>
            <person name="Chertkov O."/>
            <person name="Coyne S.R."/>
            <person name="Daligault H.E."/>
            <person name="Davenport K.W."/>
            <person name="Erkkila T."/>
            <person name="Frey K.G."/>
            <person name="Gibbons H.S."/>
            <person name="Gu W."/>
            <person name="Jaissle J."/>
            <person name="Johnson S.L."/>
            <person name="Koroleva G.I."/>
            <person name="Ladner J.T."/>
            <person name="Lo C.-C."/>
            <person name="Minogue T.D."/>
            <person name="Munk C."/>
            <person name="Palacios G.F."/>
            <person name="Redden C.L."/>
            <person name="Rosenzweig C.N."/>
            <person name="Scholz M.B."/>
            <person name="Teshima H."/>
            <person name="Xu Y."/>
        </authorList>
    </citation>
    <scope>NUCLEOTIDE SEQUENCE [LARGE SCALE GENOMIC DNA]</scope>
    <source>
        <strain evidence="3">gladioli</strain>
    </source>
</reference>
<name>A0AAW3ERG8_BURGA</name>
<keyword evidence="1" id="KW-0812">Transmembrane</keyword>
<keyword evidence="1" id="KW-0472">Membrane</keyword>
<evidence type="ECO:0000313" key="3">
    <source>
        <dbReference type="Proteomes" id="UP000029590"/>
    </source>
</evidence>
<keyword evidence="1" id="KW-1133">Transmembrane helix</keyword>
<comment type="caution">
    <text evidence="2">The sequence shown here is derived from an EMBL/GenBank/DDBJ whole genome shotgun (WGS) entry which is preliminary data.</text>
</comment>
<evidence type="ECO:0000313" key="2">
    <source>
        <dbReference type="EMBL" id="KGC09465.1"/>
    </source>
</evidence>
<dbReference type="KEGG" id="bgo:BM43_2851"/>
<evidence type="ECO:0000256" key="1">
    <source>
        <dbReference type="SAM" id="Phobius"/>
    </source>
</evidence>
<proteinExistence type="predicted"/>
<dbReference type="Proteomes" id="UP000029590">
    <property type="component" value="Unassembled WGS sequence"/>
</dbReference>
<protein>
    <submittedName>
        <fullName evidence="2">Uncharacterized protein</fullName>
    </submittedName>
</protein>
<feature type="transmembrane region" description="Helical" evidence="1">
    <location>
        <begin position="12"/>
        <end position="31"/>
    </location>
</feature>
<accession>A0AAW3ERG8</accession>
<organism evidence="2 3">
    <name type="scientific">Burkholderia gladioli</name>
    <name type="common">Pseudomonas marginata</name>
    <name type="synonym">Phytomonas marginata</name>
    <dbReference type="NCBI Taxonomy" id="28095"/>
    <lineage>
        <taxon>Bacteria</taxon>
        <taxon>Pseudomonadati</taxon>
        <taxon>Pseudomonadota</taxon>
        <taxon>Betaproteobacteria</taxon>
        <taxon>Burkholderiales</taxon>
        <taxon>Burkholderiaceae</taxon>
        <taxon>Burkholderia</taxon>
    </lineage>
</organism>
<dbReference type="AlphaFoldDB" id="A0AAW3ERG8"/>
<sequence>MGRTAAPVLARAGLNSMLQLLHCWFIFHAVIGQ</sequence>
<dbReference type="EMBL" id="JPGG01000018">
    <property type="protein sequence ID" value="KGC09465.1"/>
    <property type="molecule type" value="Genomic_DNA"/>
</dbReference>